<dbReference type="PANTHER" id="PTHR11993">
    <property type="entry name" value="NADH-UBIQUINONE OXIDOREDUCTASE 49 KDA SUBUNIT"/>
    <property type="match status" value="1"/>
</dbReference>
<dbReference type="Proteomes" id="UP000524246">
    <property type="component" value="Unassembled WGS sequence"/>
</dbReference>
<feature type="domain" description="NADH-quinone oxidoreductase subunit D" evidence="1">
    <location>
        <begin position="47"/>
        <end position="316"/>
    </location>
</feature>
<organism evidence="2 3">
    <name type="scientific">SAR324 cluster bacterium</name>
    <dbReference type="NCBI Taxonomy" id="2024889"/>
    <lineage>
        <taxon>Bacteria</taxon>
        <taxon>Deltaproteobacteria</taxon>
        <taxon>SAR324 cluster</taxon>
    </lineage>
</organism>
<dbReference type="GO" id="GO:0048038">
    <property type="term" value="F:quinone binding"/>
    <property type="evidence" value="ECO:0007669"/>
    <property type="project" value="InterPro"/>
</dbReference>
<dbReference type="EC" id="1.6.5.11" evidence="2"/>
<dbReference type="NCBIfam" id="NF004739">
    <property type="entry name" value="PRK06075.1"/>
    <property type="match status" value="1"/>
</dbReference>
<dbReference type="InterPro" id="IPR029014">
    <property type="entry name" value="NiFe-Hase_large"/>
</dbReference>
<protein>
    <submittedName>
        <fullName evidence="2">NADH-quinone oxidoreductase subunit D</fullName>
        <ecNumber evidence="2">1.6.5.11</ecNumber>
    </submittedName>
</protein>
<dbReference type="GO" id="GO:0016651">
    <property type="term" value="F:oxidoreductase activity, acting on NAD(P)H"/>
    <property type="evidence" value="ECO:0007669"/>
    <property type="project" value="InterPro"/>
</dbReference>
<dbReference type="Gene3D" id="1.10.645.10">
    <property type="entry name" value="Cytochrome-c3 Hydrogenase, chain B"/>
    <property type="match status" value="1"/>
</dbReference>
<name>A0A7X9FRL5_9DELT</name>
<feature type="non-terminal residue" evidence="2">
    <location>
        <position position="1"/>
    </location>
</feature>
<evidence type="ECO:0000313" key="3">
    <source>
        <dbReference type="Proteomes" id="UP000524246"/>
    </source>
</evidence>
<sequence length="316" mass="35682">NVGWCLSIEKLLGLKVPKRCEYIRVLLSEMSRIGDHLTCLGASAMELGAMTVMLYMMQAREYLWELMEEVTGARLTISYCRVGGLRYDIPPDFGPKVLDALKRVQEHLVNCDRLLTRNRIFMDRMCDVAAISPEEAIDFGLTGPMLRSTGVNYDLRKVHPYSSYEDFDFEVPLGTKGDNYDRFLVRFEEIEQSMRICEQAVRNMPDGAINVEDPRIILVPKAETYKSIEGMIDHFEMIIFGVHPPKGDVYMAVEGGNGELGFYVVSDASGRPYKVHVRAPAFIHMGAFRKMLLGANLADIIPTFGMINMIGGECDR</sequence>
<dbReference type="EMBL" id="JAAZON010000314">
    <property type="protein sequence ID" value="NMC62932.1"/>
    <property type="molecule type" value="Genomic_DNA"/>
</dbReference>
<proteinExistence type="predicted"/>
<keyword evidence="2" id="KW-0560">Oxidoreductase</keyword>
<dbReference type="Pfam" id="PF00346">
    <property type="entry name" value="Complex1_49kDa"/>
    <property type="match status" value="1"/>
</dbReference>
<accession>A0A7X9FRL5</accession>
<dbReference type="PANTHER" id="PTHR11993:SF10">
    <property type="entry name" value="NADH DEHYDROGENASE [UBIQUINONE] IRON-SULFUR PROTEIN 2, MITOCHONDRIAL"/>
    <property type="match status" value="1"/>
</dbReference>
<comment type="caution">
    <text evidence="2">The sequence shown here is derived from an EMBL/GenBank/DDBJ whole genome shotgun (WGS) entry which is preliminary data.</text>
</comment>
<evidence type="ECO:0000259" key="1">
    <source>
        <dbReference type="Pfam" id="PF00346"/>
    </source>
</evidence>
<reference evidence="2 3" key="1">
    <citation type="journal article" date="2020" name="Biotechnol. Biofuels">
        <title>New insights from the biogas microbiome by comprehensive genome-resolved metagenomics of nearly 1600 species originating from multiple anaerobic digesters.</title>
        <authorList>
            <person name="Campanaro S."/>
            <person name="Treu L."/>
            <person name="Rodriguez-R L.M."/>
            <person name="Kovalovszki A."/>
            <person name="Ziels R.M."/>
            <person name="Maus I."/>
            <person name="Zhu X."/>
            <person name="Kougias P.G."/>
            <person name="Basile A."/>
            <person name="Luo G."/>
            <person name="Schluter A."/>
            <person name="Konstantinidis K.T."/>
            <person name="Angelidaki I."/>
        </authorList>
    </citation>
    <scope>NUCLEOTIDE SEQUENCE [LARGE SCALE GENOMIC DNA]</scope>
    <source>
        <strain evidence="2">AS27yjCOA_65</strain>
    </source>
</reference>
<dbReference type="GO" id="GO:0051287">
    <property type="term" value="F:NAD binding"/>
    <property type="evidence" value="ECO:0007669"/>
    <property type="project" value="InterPro"/>
</dbReference>
<gene>
    <name evidence="2" type="ORF">GYA55_07160</name>
</gene>
<dbReference type="InterPro" id="IPR022885">
    <property type="entry name" value="NDH1_su_D/H"/>
</dbReference>
<evidence type="ECO:0000313" key="2">
    <source>
        <dbReference type="EMBL" id="NMC62932.1"/>
    </source>
</evidence>
<dbReference type="AlphaFoldDB" id="A0A7X9FRL5"/>
<dbReference type="InterPro" id="IPR001135">
    <property type="entry name" value="NADH_Q_OxRdtase_suD"/>
</dbReference>
<dbReference type="SUPFAM" id="SSF56762">
    <property type="entry name" value="HydB/Nqo4-like"/>
    <property type="match status" value="1"/>
</dbReference>